<dbReference type="AlphaFoldDB" id="A0A453K9U4"/>
<comment type="similarity">
    <text evidence="1 5">Belongs to the metallophosphoesterase superfamily. Purple acid phosphatase family.</text>
</comment>
<sequence length="587" mass="64437">PASQKRKGFEKSHCHHVTSNGNSNQIPSPNTRKPPKGRTEGNSASQFAPHTTAALPRYRTKNASLVQDTSRPRLTQYRIHESDSHLKTHPKSIHGSGSPPLLCALENKTSISRPSPARNLPASYYTYRPAAPIKPFIGPPPLASFQSKLRTMGTKKSTVALALLVLALSSLPRACLAVTSPYVRPRPRATLSLRRDADAGGQTPQQVHVSAVGPDKMRVTWITDDDAPAMVDYGTASGQYPFSATGTTADYSYLMYHSGNIHDAVVGPLKPSTTYYYRCSSDPSREFSFRTPPSGLPFTFVIAGDLGQTEWTNSTLQHIAAADYDMLLLPGDLSYADLDQPRWDSYGRLVEPLASARPWMVTEGNHEVEKIPLLERHPFKAYNARWRMPYDAGASPSGSNLYYSFDAAGGAVHVIMLGSYTDYDAGTAQHTWLQGDLAGVDRGKTPFVVALVHAPWYNSNKAHQGEGDGMRDAMEALLYGARVDAVFAGHVHAYERFARVYGDKEDQCGPVYVTIGDGGNREGLAEKYIEPQPKTSVFREASFGHGRLQVVNVTHALWTWHRNDDDEPVVADQTWITSLAPNPACKK</sequence>
<keyword evidence="4" id="KW-0325">Glycoprotein</keyword>
<dbReference type="GO" id="GO:0046872">
    <property type="term" value="F:metal ion binding"/>
    <property type="evidence" value="ECO:0007669"/>
    <property type="project" value="InterPro"/>
</dbReference>
<dbReference type="Pfam" id="PF00149">
    <property type="entry name" value="Metallophos"/>
    <property type="match status" value="1"/>
</dbReference>
<dbReference type="SUPFAM" id="SSF49363">
    <property type="entry name" value="Purple acid phosphatase, N-terminal domain"/>
    <property type="match status" value="1"/>
</dbReference>
<keyword evidence="3 5" id="KW-0378">Hydrolase</keyword>
<dbReference type="InterPro" id="IPR029052">
    <property type="entry name" value="Metallo-depent_PP-like"/>
</dbReference>
<dbReference type="GO" id="GO:0003993">
    <property type="term" value="F:acid phosphatase activity"/>
    <property type="evidence" value="ECO:0007669"/>
    <property type="project" value="UniProtKB-EC"/>
</dbReference>
<dbReference type="Pfam" id="PF14008">
    <property type="entry name" value="Metallophos_C"/>
    <property type="match status" value="1"/>
</dbReference>
<dbReference type="InterPro" id="IPR008963">
    <property type="entry name" value="Purple_acid_Pase-like_N"/>
</dbReference>
<dbReference type="EC" id="3.1.3.2" evidence="5"/>
<reference evidence="10" key="3">
    <citation type="journal article" date="2017" name="Nature">
        <title>Genome sequence of the progenitor of the wheat D genome Aegilops tauschii.</title>
        <authorList>
            <person name="Luo M.C."/>
            <person name="Gu Y.Q."/>
            <person name="Puiu D."/>
            <person name="Wang H."/>
            <person name="Twardziok S.O."/>
            <person name="Deal K.R."/>
            <person name="Huo N."/>
            <person name="Zhu T."/>
            <person name="Wang L."/>
            <person name="Wang Y."/>
            <person name="McGuire P.E."/>
            <person name="Liu S."/>
            <person name="Long H."/>
            <person name="Ramasamy R.K."/>
            <person name="Rodriguez J.C."/>
            <person name="Van S.L."/>
            <person name="Yuan L."/>
            <person name="Wang Z."/>
            <person name="Xia Z."/>
            <person name="Xiao L."/>
            <person name="Anderson O.D."/>
            <person name="Ouyang S."/>
            <person name="Liang Y."/>
            <person name="Zimin A.V."/>
            <person name="Pertea G."/>
            <person name="Qi P."/>
            <person name="Bennetzen J.L."/>
            <person name="Dai X."/>
            <person name="Dawson M.W."/>
            <person name="Muller H.G."/>
            <person name="Kugler K."/>
            <person name="Rivarola-Duarte L."/>
            <person name="Spannagl M."/>
            <person name="Mayer K.F.X."/>
            <person name="Lu F.H."/>
            <person name="Bevan M.W."/>
            <person name="Leroy P."/>
            <person name="Li P."/>
            <person name="You F.M."/>
            <person name="Sun Q."/>
            <person name="Liu Z."/>
            <person name="Lyons E."/>
            <person name="Wicker T."/>
            <person name="Salzberg S.L."/>
            <person name="Devos K.M."/>
            <person name="Dvorak J."/>
        </authorList>
    </citation>
    <scope>NUCLEOTIDE SEQUENCE [LARGE SCALE GENOMIC DNA]</scope>
    <source>
        <strain evidence="10">cv. AL8/78</strain>
    </source>
</reference>
<evidence type="ECO:0000256" key="6">
    <source>
        <dbReference type="SAM" id="MobiDB-lite"/>
    </source>
</evidence>
<dbReference type="Gene3D" id="3.60.21.10">
    <property type="match status" value="1"/>
</dbReference>
<dbReference type="Gene3D" id="2.60.40.380">
    <property type="entry name" value="Purple acid phosphatase-like, N-terminal"/>
    <property type="match status" value="1"/>
</dbReference>
<dbReference type="InterPro" id="IPR025733">
    <property type="entry name" value="PAPs_C"/>
</dbReference>
<evidence type="ECO:0000256" key="3">
    <source>
        <dbReference type="ARBA" id="ARBA00022801"/>
    </source>
</evidence>
<feature type="region of interest" description="Disordered" evidence="6">
    <location>
        <begin position="1"/>
        <end position="74"/>
    </location>
</feature>
<feature type="domain" description="Calcineurin-like phosphoesterase" evidence="7">
    <location>
        <begin position="299"/>
        <end position="494"/>
    </location>
</feature>
<reference evidence="10" key="5">
    <citation type="journal article" date="2021" name="G3 (Bethesda)">
        <title>Aegilops tauschii genome assembly Aet v5.0 features greater sequence contiguity and improved annotation.</title>
        <authorList>
            <person name="Wang L."/>
            <person name="Zhu T."/>
            <person name="Rodriguez J.C."/>
            <person name="Deal K.R."/>
            <person name="Dubcovsky J."/>
            <person name="McGuire P.E."/>
            <person name="Lux T."/>
            <person name="Spannagl M."/>
            <person name="Mayer K.F.X."/>
            <person name="Baldrich P."/>
            <person name="Meyers B.C."/>
            <person name="Huo N."/>
            <person name="Gu Y.Q."/>
            <person name="Zhou H."/>
            <person name="Devos K.M."/>
            <person name="Bennetzen J.L."/>
            <person name="Unver T."/>
            <person name="Budak H."/>
            <person name="Gulick P.J."/>
            <person name="Galiba G."/>
            <person name="Kalapos B."/>
            <person name="Nelson D.R."/>
            <person name="Li P."/>
            <person name="You F.M."/>
            <person name="Luo M.C."/>
            <person name="Dvorak J."/>
        </authorList>
    </citation>
    <scope>NUCLEOTIDE SEQUENCE [LARGE SCALE GENOMIC DNA]</scope>
    <source>
        <strain evidence="10">cv. AL8/78</strain>
    </source>
</reference>
<dbReference type="InterPro" id="IPR039331">
    <property type="entry name" value="PAPs-like"/>
</dbReference>
<protein>
    <recommendedName>
        <fullName evidence="5">Purple acid phosphatase</fullName>
        <ecNumber evidence="5">3.1.3.2</ecNumber>
    </recommendedName>
</protein>
<dbReference type="InterPro" id="IPR041792">
    <property type="entry name" value="MPP_PAP"/>
</dbReference>
<reference evidence="10" key="4">
    <citation type="submission" date="2019-03" db="UniProtKB">
        <authorList>
            <consortium name="EnsemblPlants"/>
        </authorList>
    </citation>
    <scope>IDENTIFICATION</scope>
</reference>
<accession>A0A453K9U4</accession>
<evidence type="ECO:0000259" key="9">
    <source>
        <dbReference type="Pfam" id="PF16656"/>
    </source>
</evidence>
<dbReference type="Proteomes" id="UP000015105">
    <property type="component" value="Chromosome 5D"/>
</dbReference>
<feature type="domain" description="Purple acid phosphatase N-terminal" evidence="9">
    <location>
        <begin position="204"/>
        <end position="291"/>
    </location>
</feature>
<dbReference type="PANTHER" id="PTHR22953:SF153">
    <property type="entry name" value="PURPLE ACID PHOSPHATASE"/>
    <property type="match status" value="1"/>
</dbReference>
<feature type="compositionally biased region" description="Polar residues" evidence="6">
    <location>
        <begin position="40"/>
        <end position="49"/>
    </location>
</feature>
<reference evidence="11" key="2">
    <citation type="journal article" date="2017" name="Nat. Plants">
        <title>The Aegilops tauschii genome reveals multiple impacts of transposons.</title>
        <authorList>
            <person name="Zhao G."/>
            <person name="Zou C."/>
            <person name="Li K."/>
            <person name="Wang K."/>
            <person name="Li T."/>
            <person name="Gao L."/>
            <person name="Zhang X."/>
            <person name="Wang H."/>
            <person name="Yang Z."/>
            <person name="Liu X."/>
            <person name="Jiang W."/>
            <person name="Mao L."/>
            <person name="Kong X."/>
            <person name="Jiao Y."/>
            <person name="Jia J."/>
        </authorList>
    </citation>
    <scope>NUCLEOTIDE SEQUENCE [LARGE SCALE GENOMIC DNA]</scope>
    <source>
        <strain evidence="11">cv. AL8/78</strain>
    </source>
</reference>
<dbReference type="InterPro" id="IPR015914">
    <property type="entry name" value="PAPs_N"/>
</dbReference>
<feature type="domain" description="Purple acid phosphatase C-terminal" evidence="8">
    <location>
        <begin position="509"/>
        <end position="572"/>
    </location>
</feature>
<dbReference type="InterPro" id="IPR004843">
    <property type="entry name" value="Calcineurin-like_PHP"/>
</dbReference>
<comment type="catalytic activity">
    <reaction evidence="5">
        <text>a phosphate monoester + H2O = an alcohol + phosphate</text>
        <dbReference type="Rhea" id="RHEA:15017"/>
        <dbReference type="ChEBI" id="CHEBI:15377"/>
        <dbReference type="ChEBI" id="CHEBI:30879"/>
        <dbReference type="ChEBI" id="CHEBI:43474"/>
        <dbReference type="ChEBI" id="CHEBI:67140"/>
        <dbReference type="EC" id="3.1.3.2"/>
    </reaction>
</comment>
<evidence type="ECO:0000259" key="7">
    <source>
        <dbReference type="Pfam" id="PF00149"/>
    </source>
</evidence>
<feature type="compositionally biased region" description="Polar residues" evidence="6">
    <location>
        <begin position="17"/>
        <end position="31"/>
    </location>
</feature>
<feature type="compositionally biased region" description="Polar residues" evidence="6">
    <location>
        <begin position="61"/>
        <end position="73"/>
    </location>
</feature>
<dbReference type="PANTHER" id="PTHR22953">
    <property type="entry name" value="ACID PHOSPHATASE RELATED"/>
    <property type="match status" value="1"/>
</dbReference>
<evidence type="ECO:0000313" key="11">
    <source>
        <dbReference type="Proteomes" id="UP000015105"/>
    </source>
</evidence>
<name>A0A453K9U4_AEGTS</name>
<evidence type="ECO:0000256" key="5">
    <source>
        <dbReference type="RuleBase" id="RU361203"/>
    </source>
</evidence>
<dbReference type="Pfam" id="PF16656">
    <property type="entry name" value="Pur_ac_phosph_N"/>
    <property type="match status" value="1"/>
</dbReference>
<evidence type="ECO:0000256" key="2">
    <source>
        <dbReference type="ARBA" id="ARBA00022729"/>
    </source>
</evidence>
<dbReference type="SUPFAM" id="SSF56300">
    <property type="entry name" value="Metallo-dependent phosphatases"/>
    <property type="match status" value="1"/>
</dbReference>
<evidence type="ECO:0000256" key="1">
    <source>
        <dbReference type="ARBA" id="ARBA00008723"/>
    </source>
</evidence>
<organism evidence="10 11">
    <name type="scientific">Aegilops tauschii subsp. strangulata</name>
    <name type="common">Goatgrass</name>
    <dbReference type="NCBI Taxonomy" id="200361"/>
    <lineage>
        <taxon>Eukaryota</taxon>
        <taxon>Viridiplantae</taxon>
        <taxon>Streptophyta</taxon>
        <taxon>Embryophyta</taxon>
        <taxon>Tracheophyta</taxon>
        <taxon>Spermatophyta</taxon>
        <taxon>Magnoliopsida</taxon>
        <taxon>Liliopsida</taxon>
        <taxon>Poales</taxon>
        <taxon>Poaceae</taxon>
        <taxon>BOP clade</taxon>
        <taxon>Pooideae</taxon>
        <taxon>Triticodae</taxon>
        <taxon>Triticeae</taxon>
        <taxon>Triticinae</taxon>
        <taxon>Aegilops</taxon>
    </lineage>
</organism>
<evidence type="ECO:0000256" key="4">
    <source>
        <dbReference type="ARBA" id="ARBA00023180"/>
    </source>
</evidence>
<dbReference type="STRING" id="200361.A0A453K9U4"/>
<dbReference type="CDD" id="cd00839">
    <property type="entry name" value="MPP_PAPs"/>
    <property type="match status" value="1"/>
</dbReference>
<evidence type="ECO:0000313" key="10">
    <source>
        <dbReference type="EnsemblPlants" id="AET5Gv20348800.2"/>
    </source>
</evidence>
<dbReference type="Gramene" id="AET5Gv20348800.2">
    <property type="protein sequence ID" value="AET5Gv20348800.2"/>
    <property type="gene ID" value="AET5Gv20348800"/>
</dbReference>
<evidence type="ECO:0000259" key="8">
    <source>
        <dbReference type="Pfam" id="PF14008"/>
    </source>
</evidence>
<keyword evidence="11" id="KW-1185">Reference proteome</keyword>
<reference evidence="11" key="1">
    <citation type="journal article" date="2014" name="Science">
        <title>Ancient hybridizations among the ancestral genomes of bread wheat.</title>
        <authorList>
            <consortium name="International Wheat Genome Sequencing Consortium,"/>
            <person name="Marcussen T."/>
            <person name="Sandve S.R."/>
            <person name="Heier L."/>
            <person name="Spannagl M."/>
            <person name="Pfeifer M."/>
            <person name="Jakobsen K.S."/>
            <person name="Wulff B.B."/>
            <person name="Steuernagel B."/>
            <person name="Mayer K.F."/>
            <person name="Olsen O.A."/>
        </authorList>
    </citation>
    <scope>NUCLEOTIDE SEQUENCE [LARGE SCALE GENOMIC DNA]</scope>
    <source>
        <strain evidence="11">cv. AL8/78</strain>
    </source>
</reference>
<proteinExistence type="inferred from homology"/>
<keyword evidence="2" id="KW-0732">Signal</keyword>
<dbReference type="EnsemblPlants" id="AET5Gv20348800.2">
    <property type="protein sequence ID" value="AET5Gv20348800.2"/>
    <property type="gene ID" value="AET5Gv20348800"/>
</dbReference>